<feature type="domain" description="Extracellular matrix-binding protein ebh GA module" evidence="3">
    <location>
        <begin position="293"/>
        <end position="352"/>
    </location>
</feature>
<feature type="non-terminal residue" evidence="4">
    <location>
        <position position="568"/>
    </location>
</feature>
<dbReference type="InterPro" id="IPR051197">
    <property type="entry name" value="ECM-binding_protein"/>
</dbReference>
<dbReference type="EMBL" id="WPVZ01000269">
    <property type="protein sequence ID" value="MVL44639.1"/>
    <property type="molecule type" value="Genomic_DNA"/>
</dbReference>
<name>A0A6B0CRA7_STAAU</name>
<evidence type="ECO:0000256" key="1">
    <source>
        <dbReference type="ARBA" id="ARBA00022737"/>
    </source>
</evidence>
<dbReference type="InterPro" id="IPR002988">
    <property type="entry name" value="GA_module"/>
</dbReference>
<dbReference type="Proteomes" id="UP000434412">
    <property type="component" value="Unassembled WGS sequence"/>
</dbReference>
<accession>A0A6B0CRA7</accession>
<feature type="domain" description="Extracellular matrix-binding protein ebh GA module" evidence="3">
    <location>
        <begin position="167"/>
        <end position="226"/>
    </location>
</feature>
<proteinExistence type="predicted"/>
<dbReference type="SMART" id="SM00844">
    <property type="entry name" value="GA"/>
    <property type="match status" value="4"/>
</dbReference>
<organism evidence="4 5">
    <name type="scientific">Staphylococcus aureus</name>
    <dbReference type="NCBI Taxonomy" id="1280"/>
    <lineage>
        <taxon>Bacteria</taxon>
        <taxon>Bacillati</taxon>
        <taxon>Bacillota</taxon>
        <taxon>Bacilli</taxon>
        <taxon>Bacillales</taxon>
        <taxon>Staphylococcaceae</taxon>
        <taxon>Staphylococcus</taxon>
    </lineage>
</organism>
<dbReference type="InterPro" id="IPR020840">
    <property type="entry name" value="Extracell_matrix-bd_GA"/>
</dbReference>
<dbReference type="Pfam" id="PF01468">
    <property type="entry name" value="GA"/>
    <property type="match status" value="1"/>
</dbReference>
<keyword evidence="1" id="KW-0677">Repeat</keyword>
<dbReference type="Gene3D" id="1.20.120.1850">
    <property type="entry name" value="Ebh helix bundles repeating unit (S and A modules)"/>
    <property type="match status" value="1"/>
</dbReference>
<dbReference type="AlphaFoldDB" id="A0A6B0CRA7"/>
<evidence type="ECO:0000259" key="3">
    <source>
        <dbReference type="SMART" id="SM00844"/>
    </source>
</evidence>
<dbReference type="Pfam" id="PF07554">
    <property type="entry name" value="FIVAR"/>
    <property type="match status" value="5"/>
</dbReference>
<reference evidence="4 5" key="1">
    <citation type="submission" date="2019-11" db="EMBL/GenBank/DDBJ databases">
        <title>Implementation of targeted gown and glove precautions to prevent Staphylococcus aureus acquisition in community-based nursing homes.</title>
        <authorList>
            <person name="Stine O.C."/>
        </authorList>
    </citation>
    <scope>NUCLEOTIDE SEQUENCE [LARGE SCALE GENOMIC DNA]</scope>
    <source>
        <strain evidence="4 5">S_2023.LVRQ.AN</strain>
    </source>
</reference>
<evidence type="ECO:0000313" key="4">
    <source>
        <dbReference type="EMBL" id="MVL44639.1"/>
    </source>
</evidence>
<gene>
    <name evidence="4" type="ORF">GO941_03935</name>
</gene>
<sequence length="568" mass="59936">NADSTKQNAYTTKVTNAEHIISGTPTVVTTPSEVTAAANQVNSAKQELNGDERLRVAKQNANTAIDALTQLNTPQKAKLKEQVGQANRLEDVQSVQTNGQSLNNAMKGLRDSIANETTVKASQNYTDASPNNQSTYNSAVSNAKGIINQTNNPTMDTSAITQATTQVNNAKNGLNGAENLRNAQNTAKQNLNTLSHLTNNQKSAISSQIDRAGHVSEVTAAKNAATELNAQMGNLEQAIHDQNTVKQGVNFTDADKAKRDAYTNAVSRAETILNKTQGANTSKQDVEAAIQNVTSAKNALNGDQNVTNAKNAAKNALNNLTSINNAQKRDLTTKIDQATTVAGVEAVSNTGTQLNTAMANLQNGINDKANTLASENYHDADSDKKTAYTQAVTNAENILNKNSGSNLDKAAVENALSQVTNAKGALNGNHNLEQAKSNANTTINGLQHLTTAQKDKLKQQVQQAQNVAGVDTVKSSANTLNGAMGTLRNSIQDNTATKNGQNYLDATESNKTNYNNAVDSANGVINATSNPNMDANAINQIATQVTSTKNALDGTHNLTQAKQTATNA</sequence>
<comment type="caution">
    <text evidence="4">The sequence shown here is derived from an EMBL/GenBank/DDBJ whole genome shotgun (WGS) entry which is preliminary data.</text>
</comment>
<feature type="domain" description="Extracellular matrix-binding protein ebh GA module" evidence="3">
    <location>
        <begin position="419"/>
        <end position="478"/>
    </location>
</feature>
<evidence type="ECO:0000256" key="2">
    <source>
        <dbReference type="SAM" id="Coils"/>
    </source>
</evidence>
<dbReference type="PANTHER" id="PTHR33150">
    <property type="entry name" value="EXTRACELLULAR MATRIX-BINDING PROTEIN EBH"/>
    <property type="match status" value="1"/>
</dbReference>
<keyword evidence="2" id="KW-0175">Coiled coil</keyword>
<dbReference type="Gene3D" id="1.20.5.420">
    <property type="entry name" value="Immunoglobulin FC, subunit C"/>
    <property type="match status" value="8"/>
</dbReference>
<feature type="domain" description="Extracellular matrix-binding protein ebh GA module" evidence="3">
    <location>
        <begin position="41"/>
        <end position="100"/>
    </location>
</feature>
<feature type="coiled-coil region" evidence="2">
    <location>
        <begin position="177"/>
        <end position="238"/>
    </location>
</feature>
<protein>
    <submittedName>
        <fullName evidence="4">Cell wall-binding protein</fullName>
    </submittedName>
</protein>
<evidence type="ECO:0000313" key="5">
    <source>
        <dbReference type="Proteomes" id="UP000434412"/>
    </source>
</evidence>
<feature type="non-terminal residue" evidence="4">
    <location>
        <position position="1"/>
    </location>
</feature>
<dbReference type="SUPFAM" id="SSF46997">
    <property type="entry name" value="Bacterial immunoglobulin/albumin-binding domains"/>
    <property type="match status" value="9"/>
</dbReference>
<dbReference type="PANTHER" id="PTHR33150:SF1">
    <property type="entry name" value="EXTRACELLULAR MATRIX-BINDING PROTEIN EBH"/>
    <property type="match status" value="1"/>
</dbReference>
<dbReference type="InterPro" id="IPR009063">
    <property type="entry name" value="Ig/albumin-bd_sf"/>
</dbReference>